<dbReference type="AlphaFoldDB" id="A0A166Q4L6"/>
<dbReference type="SUPFAM" id="SSF53474">
    <property type="entry name" value="alpha/beta-Hydrolases"/>
    <property type="match status" value="1"/>
</dbReference>
<reference evidence="1 2" key="1">
    <citation type="journal article" date="2016" name="Mol. Biol. Evol.">
        <title>Comparative Genomics of Early-Diverging Mushroom-Forming Fungi Provides Insights into the Origins of Lignocellulose Decay Capabilities.</title>
        <authorList>
            <person name="Nagy L.G."/>
            <person name="Riley R."/>
            <person name="Tritt A."/>
            <person name="Adam C."/>
            <person name="Daum C."/>
            <person name="Floudas D."/>
            <person name="Sun H."/>
            <person name="Yadav J.S."/>
            <person name="Pangilinan J."/>
            <person name="Larsson K.H."/>
            <person name="Matsuura K."/>
            <person name="Barry K."/>
            <person name="Labutti K."/>
            <person name="Kuo R."/>
            <person name="Ohm R.A."/>
            <person name="Bhattacharya S.S."/>
            <person name="Shirouzu T."/>
            <person name="Yoshinaga Y."/>
            <person name="Martin F.M."/>
            <person name="Grigoriev I.V."/>
            <person name="Hibbett D.S."/>
        </authorList>
    </citation>
    <scope>NUCLEOTIDE SEQUENCE [LARGE SCALE GENOMIC DNA]</scope>
    <source>
        <strain evidence="1 2">CBS 109695</strain>
    </source>
</reference>
<evidence type="ECO:0000313" key="1">
    <source>
        <dbReference type="EMBL" id="KZP26746.1"/>
    </source>
</evidence>
<name>A0A166Q4L6_9AGAM</name>
<dbReference type="EMBL" id="KV417512">
    <property type="protein sequence ID" value="KZP26746.1"/>
    <property type="molecule type" value="Genomic_DNA"/>
</dbReference>
<dbReference type="Proteomes" id="UP000076532">
    <property type="component" value="Unassembled WGS sequence"/>
</dbReference>
<keyword evidence="2" id="KW-1185">Reference proteome</keyword>
<dbReference type="Gene3D" id="3.40.50.1820">
    <property type="entry name" value="alpha/beta hydrolase"/>
    <property type="match status" value="1"/>
</dbReference>
<gene>
    <name evidence="1" type="ORF">FIBSPDRAFT_731663</name>
</gene>
<sequence length="245" mass="26931">MPTAPVDNNGTVLFYTDSGPVDGSDDYTTLVIYHGLAFTGHTFHKLLPLGAKDNIRLVIVNRRDYPGSTPYTDDNLADLNAGKAVFMERLAAEVAHLLVWFSETHDIPKISADGKKGGFAVMGWSAGAATPLSTFAYPEVVGKEAYAKLEPYYRRLIIYDAPSLPFGYDHPPEGYSPFTDPDFPTPEAIFNNFSNWVSGYYEHPNLASRSIHGLDFSKHGARASIESMTPEEMLKNVRAPPNVVA</sequence>
<accession>A0A166Q4L6</accession>
<protein>
    <submittedName>
        <fullName evidence="1">Uncharacterized protein</fullName>
    </submittedName>
</protein>
<organism evidence="1 2">
    <name type="scientific">Athelia psychrophila</name>
    <dbReference type="NCBI Taxonomy" id="1759441"/>
    <lineage>
        <taxon>Eukaryota</taxon>
        <taxon>Fungi</taxon>
        <taxon>Dikarya</taxon>
        <taxon>Basidiomycota</taxon>
        <taxon>Agaricomycotina</taxon>
        <taxon>Agaricomycetes</taxon>
        <taxon>Agaricomycetidae</taxon>
        <taxon>Atheliales</taxon>
        <taxon>Atheliaceae</taxon>
        <taxon>Athelia</taxon>
    </lineage>
</organism>
<dbReference type="OrthoDB" id="5311491at2759"/>
<proteinExistence type="predicted"/>
<evidence type="ECO:0000313" key="2">
    <source>
        <dbReference type="Proteomes" id="UP000076532"/>
    </source>
</evidence>
<dbReference type="InterPro" id="IPR029058">
    <property type="entry name" value="AB_hydrolase_fold"/>
</dbReference>